<organism evidence="1 2">
    <name type="scientific">Brassica carinata</name>
    <name type="common">Ethiopian mustard</name>
    <name type="synonym">Abyssinian cabbage</name>
    <dbReference type="NCBI Taxonomy" id="52824"/>
    <lineage>
        <taxon>Eukaryota</taxon>
        <taxon>Viridiplantae</taxon>
        <taxon>Streptophyta</taxon>
        <taxon>Embryophyta</taxon>
        <taxon>Tracheophyta</taxon>
        <taxon>Spermatophyta</taxon>
        <taxon>Magnoliopsida</taxon>
        <taxon>eudicotyledons</taxon>
        <taxon>Gunneridae</taxon>
        <taxon>Pentapetalae</taxon>
        <taxon>rosids</taxon>
        <taxon>malvids</taxon>
        <taxon>Brassicales</taxon>
        <taxon>Brassicaceae</taxon>
        <taxon>Brassiceae</taxon>
        <taxon>Brassica</taxon>
    </lineage>
</organism>
<dbReference type="EMBL" id="JAAMPC010000011">
    <property type="protein sequence ID" value="KAG2283601.1"/>
    <property type="molecule type" value="Genomic_DNA"/>
</dbReference>
<sequence length="118" mass="12709">MDSSDSSLDLTAAAKNPKALVTKNISPVEVIGAEEVAIWRKKYNLPDDVVIRAPEPGEVVSYFGIDEVPVYEGYFTSGFGDHVPSLIAKISETLEILAAQLNPPALRTLIALQNLGDL</sequence>
<evidence type="ECO:0000313" key="1">
    <source>
        <dbReference type="EMBL" id="KAG2283601.1"/>
    </source>
</evidence>
<evidence type="ECO:0000313" key="2">
    <source>
        <dbReference type="Proteomes" id="UP000886595"/>
    </source>
</evidence>
<dbReference type="AlphaFoldDB" id="A0A8X7R8C0"/>
<accession>A0A8X7R8C0</accession>
<dbReference type="Proteomes" id="UP000886595">
    <property type="component" value="Unassembled WGS sequence"/>
</dbReference>
<gene>
    <name evidence="1" type="ORF">Bca52824_054821</name>
</gene>
<protein>
    <submittedName>
        <fullName evidence="1">Uncharacterized protein</fullName>
    </submittedName>
</protein>
<keyword evidence="2" id="KW-1185">Reference proteome</keyword>
<comment type="caution">
    <text evidence="1">The sequence shown here is derived from an EMBL/GenBank/DDBJ whole genome shotgun (WGS) entry which is preliminary data.</text>
</comment>
<reference evidence="1 2" key="1">
    <citation type="submission" date="2020-02" db="EMBL/GenBank/DDBJ databases">
        <authorList>
            <person name="Ma Q."/>
            <person name="Huang Y."/>
            <person name="Song X."/>
            <person name="Pei D."/>
        </authorList>
    </citation>
    <scope>NUCLEOTIDE SEQUENCE [LARGE SCALE GENOMIC DNA]</scope>
    <source>
        <strain evidence="1">Sxm20200214</strain>
        <tissue evidence="1">Leaf</tissue>
    </source>
</reference>
<name>A0A8X7R8C0_BRACI</name>
<proteinExistence type="predicted"/>